<dbReference type="InterPro" id="IPR051560">
    <property type="entry name" value="MAM_domain-containing"/>
</dbReference>
<dbReference type="FunFam" id="2.60.120.200:FF:000182">
    <property type="entry name" value="MAM and LDL-receptor class A domain-containing protein 1"/>
    <property type="match status" value="1"/>
</dbReference>
<feature type="domain" description="MAM" evidence="3">
    <location>
        <begin position="628"/>
        <end position="785"/>
    </location>
</feature>
<sequence length="1694" mass="188216">GLQGNQGNKWLNGQVTVTSSSYYRIRIEGIVGNSFQGDAAIDDLRIFENPCVLTPPDADPFNVVPTTTSTKPTITNPPGPYDCTFETGICNGWENMANNRFNWTRVQASTVAAPEIDHTTNTVQGYFMQADLSKGRANDYARLKSPTLNNPQCMTFYYHLLGQGGTFNLYMADGDNLGISLWKRTGTQGDLWRFGRMEIKKPNVNIVFEAIAGPNSIGDVSIDDVIFTPGACKESAAIGGSCTFADFAQCGFTQNTTASSLQWKTYTGSDTQVRTTPIPFDHTTGTNRGSYAYIDLEDQGENLNGRLYSPMYTSTKNQSYCLEFYYVLAGSNNTFNILSETTGSTSRTLFTRNYDHGFIWNKGEVTLSTLNNARIVFEIITGYLRQGFVAIDDSTVKEGECSSRSNECTFDDNTYCSWTNAADNQFDWILRNGSTPSLDTGPNGDHTTVKGFYIYIETSVPAEPEWKARLESEIYFDNRPRCFSFWYNMYGVDVGRLMVYVRAGDSPFYIYIEASYPRVEGDRAGLISPYISKPIGTMCFQFYYHMWGGNIGSLQISTLQNTPSGIQQNLVWERNETQSKQWRDGRLNLRNIPYNFALKLDGYVGSGWEGDISLDEIFLTDGECPPTDWCDFETSFCGWINDTTSDFYWTRTQKATDSIGTGPTTDHTTGTDRGYYIYIETSSPQIRGQKARLISPMYTQASSVCLKFHYHMYGPSIGSLNVLIAGTQRLLWTKSGNLGNRWRYGHVTVSSNDQYQIAFEGVVGSSFQGDIAVDDISLVNGPCEEEGSCNFEDGTFCGFYNSKDEDNFDWALNQGGTISFDTGPTVDHTTGTSVGYYAYIESSFPQNHGDKAWLVSEVLESPKGACLDFWYHMKGNTTGNMSVYHRVLDATPTSLWFKKGDQGDRWINAKIDLPTTNDHYDFIFEGVVGDGFESDIAIDDVSFIQGGTCAYFASTTPAPVTPQEAAYECDFEDGTFCDWQLETNDKPWLVSSGQTAVYGQAPLTDHTRQNVFGKYAYVPVQPTGGAVYFSTLGFRSLPKGLTLCLDFWYQAFVSSDTSLSVYVQNGTSSAVVTWTRRGTTARDQWSHTSVNLGTIRSSTHLTISAVIVPRTIGYVAVDDLKLLNGACQSPRICDFEDPLICGYKNDATAEFTWSRHKGATSSSSTGATNDHTYGTGIGYYMYIETSLPRQPNDKARLITSQYEAVAGGSCLQFFYHMWGVDTGALNVYLQTGTTIQGSPLWALGQDQGDLWRPARATIRSSGKFQVVFEGVVGKSFLGDISIDDVSITPGACNAAGSCTFEQDLCSWTPSEGTNDFDWYRLSSKQISLIYNGTNYPQTDTTVNNAYGHFLWAAPDFRSNRMNQSANLYSEILLAFQNQAGVCVSFSYFVTGTSSLNVYSRPRPAGGNSALLWSVNGNQGNKWLQANVDVSVIASDFEIYFEGKFNQITTAGSIALDDLYIHSSPCSAIDTTPSPFVPFDCGDGTTVSQADVCNFITDCSNGRDEQICGDCTFEQDTCRWLDSSPGAFAWTRDQGMNAAPASLGPVVDHTVHTSQGYYMYVRISDGIIWDEAIFELQQLLQPSSATCELEFWHHMINDQFLSVHLIEGEDSIDVWEEEHTHSDQWLRVIIPLGRIARPWRIQFLAEKGWEDGSIAIDDIRLVGCQFPAIRPNCTSDQFRCQRGACIPKDRICDFT</sequence>
<accession>A0A8S2NMT6</accession>
<dbReference type="InterPro" id="IPR002172">
    <property type="entry name" value="LDrepeatLR_classA_rpt"/>
</dbReference>
<feature type="domain" description="MAM" evidence="3">
    <location>
        <begin position="967"/>
        <end position="1129"/>
    </location>
</feature>
<dbReference type="EMBL" id="CAJOBJ010004733">
    <property type="protein sequence ID" value="CAF4009574.1"/>
    <property type="molecule type" value="Genomic_DNA"/>
</dbReference>
<feature type="domain" description="MAM" evidence="3">
    <location>
        <begin position="1296"/>
        <end position="1467"/>
    </location>
</feature>
<feature type="domain" description="MAM" evidence="3">
    <location>
        <begin position="240"/>
        <end position="403"/>
    </location>
</feature>
<dbReference type="CDD" id="cd06263">
    <property type="entry name" value="MAM"/>
    <property type="match status" value="9"/>
</dbReference>
<dbReference type="CDD" id="cd00112">
    <property type="entry name" value="LDLa"/>
    <property type="match status" value="2"/>
</dbReference>
<feature type="domain" description="MAM" evidence="3">
    <location>
        <begin position="787"/>
        <end position="951"/>
    </location>
</feature>
<dbReference type="InterPro" id="IPR000998">
    <property type="entry name" value="MAM_dom"/>
</dbReference>
<evidence type="ECO:0000256" key="2">
    <source>
        <dbReference type="ARBA" id="ARBA00023157"/>
    </source>
</evidence>
<gene>
    <name evidence="4" type="ORF">GIL414_LOCUS12229</name>
</gene>
<dbReference type="Pfam" id="PF00629">
    <property type="entry name" value="MAM"/>
    <property type="match status" value="11"/>
</dbReference>
<keyword evidence="2" id="KW-1015">Disulfide bond</keyword>
<comment type="caution">
    <text evidence="4">The sequence shown here is derived from an EMBL/GenBank/DDBJ whole genome shotgun (WGS) entry which is preliminary data.</text>
</comment>
<feature type="domain" description="MAM" evidence="3">
    <location>
        <begin position="1131"/>
        <end position="1294"/>
    </location>
</feature>
<dbReference type="Proteomes" id="UP000681720">
    <property type="component" value="Unassembled WGS sequence"/>
</dbReference>
<feature type="non-terminal residue" evidence="4">
    <location>
        <position position="1"/>
    </location>
</feature>
<dbReference type="InterPro" id="IPR036055">
    <property type="entry name" value="LDL_receptor-like_sf"/>
</dbReference>
<dbReference type="Gene3D" id="2.60.120.200">
    <property type="match status" value="11"/>
</dbReference>
<feature type="domain" description="MAM" evidence="3">
    <location>
        <begin position="1508"/>
        <end position="1665"/>
    </location>
</feature>
<dbReference type="Gene3D" id="4.10.400.10">
    <property type="entry name" value="Low-density Lipoprotein Receptor"/>
    <property type="match status" value="1"/>
</dbReference>
<evidence type="ECO:0000313" key="4">
    <source>
        <dbReference type="EMBL" id="CAF4009574.1"/>
    </source>
</evidence>
<dbReference type="InterPro" id="IPR013320">
    <property type="entry name" value="ConA-like_dom_sf"/>
</dbReference>
<proteinExistence type="predicted"/>
<feature type="domain" description="MAM" evidence="3">
    <location>
        <begin position="81"/>
        <end position="234"/>
    </location>
</feature>
<evidence type="ECO:0000259" key="3">
    <source>
        <dbReference type="PROSITE" id="PS50060"/>
    </source>
</evidence>
<name>A0A8S2NMT6_9BILA</name>
<dbReference type="SUPFAM" id="SSF49899">
    <property type="entry name" value="Concanavalin A-like lectins/glucanases"/>
    <property type="match status" value="11"/>
</dbReference>
<dbReference type="GO" id="GO:0016020">
    <property type="term" value="C:membrane"/>
    <property type="evidence" value="ECO:0007669"/>
    <property type="project" value="InterPro"/>
</dbReference>
<dbReference type="PANTHER" id="PTHR23282:SF101">
    <property type="entry name" value="MAM DOMAIN-CONTAINING PROTEIN"/>
    <property type="match status" value="1"/>
</dbReference>
<organism evidence="4 5">
    <name type="scientific">Rotaria magnacalcarata</name>
    <dbReference type="NCBI Taxonomy" id="392030"/>
    <lineage>
        <taxon>Eukaryota</taxon>
        <taxon>Metazoa</taxon>
        <taxon>Spiralia</taxon>
        <taxon>Gnathifera</taxon>
        <taxon>Rotifera</taxon>
        <taxon>Eurotatoria</taxon>
        <taxon>Bdelloidea</taxon>
        <taxon>Philodinida</taxon>
        <taxon>Philodinidae</taxon>
        <taxon>Rotaria</taxon>
    </lineage>
</organism>
<evidence type="ECO:0000256" key="1">
    <source>
        <dbReference type="ARBA" id="ARBA00022737"/>
    </source>
</evidence>
<dbReference type="PROSITE" id="PS50060">
    <property type="entry name" value="MAM_2"/>
    <property type="match status" value="10"/>
</dbReference>
<dbReference type="PANTHER" id="PTHR23282">
    <property type="entry name" value="APICAL ENDOSOMAL GLYCOPROTEIN PRECURSOR"/>
    <property type="match status" value="1"/>
</dbReference>
<keyword evidence="1" id="KW-0677">Repeat</keyword>
<evidence type="ECO:0000313" key="5">
    <source>
        <dbReference type="Proteomes" id="UP000681720"/>
    </source>
</evidence>
<feature type="domain" description="MAM" evidence="3">
    <location>
        <begin position="406"/>
        <end position="626"/>
    </location>
</feature>
<protein>
    <recommendedName>
        <fullName evidence="3">MAM domain-containing protein</fullName>
    </recommendedName>
</protein>
<dbReference type="SMART" id="SM00137">
    <property type="entry name" value="MAM"/>
    <property type="match status" value="9"/>
</dbReference>
<feature type="domain" description="MAM" evidence="3">
    <location>
        <begin position="1"/>
        <end position="53"/>
    </location>
</feature>
<reference evidence="4" key="1">
    <citation type="submission" date="2021-02" db="EMBL/GenBank/DDBJ databases">
        <authorList>
            <person name="Nowell W R."/>
        </authorList>
    </citation>
    <scope>NUCLEOTIDE SEQUENCE</scope>
</reference>